<name>A0A226CVY9_FOLCA</name>
<dbReference type="EMBL" id="LNIX01000074">
    <property type="protein sequence ID" value="OXA36774.1"/>
    <property type="molecule type" value="Genomic_DNA"/>
</dbReference>
<dbReference type="SUPFAM" id="SSF53474">
    <property type="entry name" value="alpha/beta-Hydrolases"/>
    <property type="match status" value="1"/>
</dbReference>
<feature type="region of interest" description="Disordered" evidence="1">
    <location>
        <begin position="129"/>
        <end position="150"/>
    </location>
</feature>
<dbReference type="InterPro" id="IPR029058">
    <property type="entry name" value="AB_hydrolase_fold"/>
</dbReference>
<dbReference type="Gene3D" id="3.40.50.1820">
    <property type="entry name" value="alpha/beta hydrolase"/>
    <property type="match status" value="1"/>
</dbReference>
<organism evidence="2 3">
    <name type="scientific">Folsomia candida</name>
    <name type="common">Springtail</name>
    <dbReference type="NCBI Taxonomy" id="158441"/>
    <lineage>
        <taxon>Eukaryota</taxon>
        <taxon>Metazoa</taxon>
        <taxon>Ecdysozoa</taxon>
        <taxon>Arthropoda</taxon>
        <taxon>Hexapoda</taxon>
        <taxon>Collembola</taxon>
        <taxon>Entomobryomorpha</taxon>
        <taxon>Isotomoidea</taxon>
        <taxon>Isotomidae</taxon>
        <taxon>Proisotominae</taxon>
        <taxon>Folsomia</taxon>
    </lineage>
</organism>
<evidence type="ECO:0000256" key="1">
    <source>
        <dbReference type="SAM" id="MobiDB-lite"/>
    </source>
</evidence>
<proteinExistence type="predicted"/>
<evidence type="ECO:0000313" key="3">
    <source>
        <dbReference type="Proteomes" id="UP000198287"/>
    </source>
</evidence>
<dbReference type="Proteomes" id="UP000198287">
    <property type="component" value="Unassembled WGS sequence"/>
</dbReference>
<sequence length="198" mass="21987">MCFTITLYTICAILTNEIVHGQKISRDVNKIKFLLYPFASDVTSCEEIKFNDSLSLASSSFRPNTLTVFVVHGFGQDPFYYIYKVKDAYLHANLSLNVIMVDYGDLTKFNETSVLSVVSAHPAEPAALLLPRSGGRNTAKPPVSEPRHDSFLASSPLQKSVVAIHARELHVLCNGSVQPEAPSRRTHLRHTNLECILI</sequence>
<comment type="caution">
    <text evidence="2">The sequence shown here is derived from an EMBL/GenBank/DDBJ whole genome shotgun (WGS) entry which is preliminary data.</text>
</comment>
<gene>
    <name evidence="2" type="ORF">Fcan01_28461</name>
</gene>
<accession>A0A226CVY9</accession>
<keyword evidence="3" id="KW-1185">Reference proteome</keyword>
<protein>
    <submittedName>
        <fullName evidence="2">Uncharacterized protein</fullName>
    </submittedName>
</protein>
<dbReference type="AlphaFoldDB" id="A0A226CVY9"/>
<reference evidence="2 3" key="1">
    <citation type="submission" date="2015-12" db="EMBL/GenBank/DDBJ databases">
        <title>The genome of Folsomia candida.</title>
        <authorList>
            <person name="Faddeeva A."/>
            <person name="Derks M.F."/>
            <person name="Anvar Y."/>
            <person name="Smit S."/>
            <person name="Van Straalen N."/>
            <person name="Roelofs D."/>
        </authorList>
    </citation>
    <scope>NUCLEOTIDE SEQUENCE [LARGE SCALE GENOMIC DNA]</scope>
    <source>
        <strain evidence="2 3">VU population</strain>
        <tissue evidence="2">Whole body</tissue>
    </source>
</reference>
<evidence type="ECO:0000313" key="2">
    <source>
        <dbReference type="EMBL" id="OXA36774.1"/>
    </source>
</evidence>